<evidence type="ECO:0008006" key="3">
    <source>
        <dbReference type="Google" id="ProtNLM"/>
    </source>
</evidence>
<dbReference type="RefSeq" id="WP_344656909.1">
    <property type="nucleotide sequence ID" value="NZ_BAAAQM010000010.1"/>
</dbReference>
<evidence type="ECO:0000313" key="1">
    <source>
        <dbReference type="EMBL" id="GAA1964712.1"/>
    </source>
</evidence>
<protein>
    <recommendedName>
        <fullName evidence="3">Transcriptional regulator, MarR family</fullName>
    </recommendedName>
</protein>
<dbReference type="Gene3D" id="1.10.10.10">
    <property type="entry name" value="Winged helix-like DNA-binding domain superfamily/Winged helix DNA-binding domain"/>
    <property type="match status" value="1"/>
</dbReference>
<gene>
    <name evidence="1" type="ORF">GCM10009838_22580</name>
</gene>
<dbReference type="InterPro" id="IPR036388">
    <property type="entry name" value="WH-like_DNA-bd_sf"/>
</dbReference>
<proteinExistence type="predicted"/>
<accession>A0ABP5CIY4</accession>
<dbReference type="Proteomes" id="UP001499854">
    <property type="component" value="Unassembled WGS sequence"/>
</dbReference>
<comment type="caution">
    <text evidence="1">The sequence shown here is derived from an EMBL/GenBank/DDBJ whole genome shotgun (WGS) entry which is preliminary data.</text>
</comment>
<keyword evidence="2" id="KW-1185">Reference proteome</keyword>
<sequence length="147" mass="14658">MSTASPAAVTLNPQILGQAENAHRALLEKVLAGTGLDYPAWVALKLASVGPTGTGDQLAARVAAATKLDTAKVTAALDAVIAAGLLESRDGELTPTASGDDLHRDLSATIATTLGRVYGQVSAEDLAVAGRVLATVTAGVNAELAAS</sequence>
<name>A0ABP5CIY4_9ACTN</name>
<reference evidence="2" key="1">
    <citation type="journal article" date="2019" name="Int. J. Syst. Evol. Microbiol.">
        <title>The Global Catalogue of Microorganisms (GCM) 10K type strain sequencing project: providing services to taxonomists for standard genome sequencing and annotation.</title>
        <authorList>
            <consortium name="The Broad Institute Genomics Platform"/>
            <consortium name="The Broad Institute Genome Sequencing Center for Infectious Disease"/>
            <person name="Wu L."/>
            <person name="Ma J."/>
        </authorList>
    </citation>
    <scope>NUCLEOTIDE SEQUENCE [LARGE SCALE GENOMIC DNA]</scope>
    <source>
        <strain evidence="2">JCM 16013</strain>
    </source>
</reference>
<dbReference type="SUPFAM" id="SSF46785">
    <property type="entry name" value="Winged helix' DNA-binding domain"/>
    <property type="match status" value="1"/>
</dbReference>
<organism evidence="1 2">
    <name type="scientific">Catenulispora subtropica</name>
    <dbReference type="NCBI Taxonomy" id="450798"/>
    <lineage>
        <taxon>Bacteria</taxon>
        <taxon>Bacillati</taxon>
        <taxon>Actinomycetota</taxon>
        <taxon>Actinomycetes</taxon>
        <taxon>Catenulisporales</taxon>
        <taxon>Catenulisporaceae</taxon>
        <taxon>Catenulispora</taxon>
    </lineage>
</organism>
<dbReference type="InterPro" id="IPR036390">
    <property type="entry name" value="WH_DNA-bd_sf"/>
</dbReference>
<dbReference type="EMBL" id="BAAAQM010000010">
    <property type="protein sequence ID" value="GAA1964712.1"/>
    <property type="molecule type" value="Genomic_DNA"/>
</dbReference>
<evidence type="ECO:0000313" key="2">
    <source>
        <dbReference type="Proteomes" id="UP001499854"/>
    </source>
</evidence>